<comment type="caution">
    <text evidence="3">The sequence shown here is derived from an EMBL/GenBank/DDBJ whole genome shotgun (WGS) entry which is preliminary data.</text>
</comment>
<keyword evidence="1" id="KW-0812">Transmembrane</keyword>
<protein>
    <recommendedName>
        <fullName evidence="2">PGG domain-containing protein</fullName>
    </recommendedName>
</protein>
<gene>
    <name evidence="3" type="ORF">GUJ93_ZPchr0006g44892</name>
</gene>
<dbReference type="OrthoDB" id="681126at2759"/>
<dbReference type="Pfam" id="PF13962">
    <property type="entry name" value="PGG"/>
    <property type="match status" value="1"/>
</dbReference>
<evidence type="ECO:0000313" key="3">
    <source>
        <dbReference type="EMBL" id="KAG8076038.1"/>
    </source>
</evidence>
<feature type="transmembrane region" description="Helical" evidence="1">
    <location>
        <begin position="43"/>
        <end position="62"/>
    </location>
</feature>
<keyword evidence="1" id="KW-0472">Membrane</keyword>
<feature type="domain" description="PGG" evidence="2">
    <location>
        <begin position="6"/>
        <end position="66"/>
    </location>
</feature>
<dbReference type="AlphaFoldDB" id="A0A8J5W3I7"/>
<keyword evidence="1" id="KW-1133">Transmembrane helix</keyword>
<dbReference type="InterPro" id="IPR026961">
    <property type="entry name" value="PGG_dom"/>
</dbReference>
<sequence>MHDKFKARYKTFYYFNSTALVTSLVITVLLMSERFYRSEIKGLTLILATVVDLASLVGAYIAGSTRFTSSGVYSSSSPASPRLRHLMGEVLGQICGFFHIKCLACSSGSRCPGGGGQGDPAARYPRRMAQAAAPASNKHDLLLVLRGHADHR</sequence>
<evidence type="ECO:0000313" key="4">
    <source>
        <dbReference type="Proteomes" id="UP000729402"/>
    </source>
</evidence>
<reference evidence="3" key="1">
    <citation type="journal article" date="2021" name="bioRxiv">
        <title>Whole Genome Assembly and Annotation of Northern Wild Rice, Zizania palustris L., Supports a Whole Genome Duplication in the Zizania Genus.</title>
        <authorList>
            <person name="Haas M."/>
            <person name="Kono T."/>
            <person name="Macchietto M."/>
            <person name="Millas R."/>
            <person name="McGilp L."/>
            <person name="Shao M."/>
            <person name="Duquette J."/>
            <person name="Hirsch C.N."/>
            <person name="Kimball J."/>
        </authorList>
    </citation>
    <scope>NUCLEOTIDE SEQUENCE</scope>
    <source>
        <tissue evidence="3">Fresh leaf tissue</tissue>
    </source>
</reference>
<evidence type="ECO:0000259" key="2">
    <source>
        <dbReference type="Pfam" id="PF13962"/>
    </source>
</evidence>
<reference evidence="3" key="2">
    <citation type="submission" date="2021-02" db="EMBL/GenBank/DDBJ databases">
        <authorList>
            <person name="Kimball J.A."/>
            <person name="Haas M.W."/>
            <person name="Macchietto M."/>
            <person name="Kono T."/>
            <person name="Duquette J."/>
            <person name="Shao M."/>
        </authorList>
    </citation>
    <scope>NUCLEOTIDE SEQUENCE</scope>
    <source>
        <tissue evidence="3">Fresh leaf tissue</tissue>
    </source>
</reference>
<feature type="transmembrane region" description="Helical" evidence="1">
    <location>
        <begin position="12"/>
        <end position="31"/>
    </location>
</feature>
<name>A0A8J5W3I7_ZIZPA</name>
<keyword evidence="4" id="KW-1185">Reference proteome</keyword>
<dbReference type="Proteomes" id="UP000729402">
    <property type="component" value="Unassembled WGS sequence"/>
</dbReference>
<organism evidence="3 4">
    <name type="scientific">Zizania palustris</name>
    <name type="common">Northern wild rice</name>
    <dbReference type="NCBI Taxonomy" id="103762"/>
    <lineage>
        <taxon>Eukaryota</taxon>
        <taxon>Viridiplantae</taxon>
        <taxon>Streptophyta</taxon>
        <taxon>Embryophyta</taxon>
        <taxon>Tracheophyta</taxon>
        <taxon>Spermatophyta</taxon>
        <taxon>Magnoliopsida</taxon>
        <taxon>Liliopsida</taxon>
        <taxon>Poales</taxon>
        <taxon>Poaceae</taxon>
        <taxon>BOP clade</taxon>
        <taxon>Oryzoideae</taxon>
        <taxon>Oryzeae</taxon>
        <taxon>Zizaniinae</taxon>
        <taxon>Zizania</taxon>
    </lineage>
</organism>
<evidence type="ECO:0000256" key="1">
    <source>
        <dbReference type="SAM" id="Phobius"/>
    </source>
</evidence>
<accession>A0A8J5W3I7</accession>
<proteinExistence type="predicted"/>
<dbReference type="EMBL" id="JAAALK010000283">
    <property type="protein sequence ID" value="KAG8076038.1"/>
    <property type="molecule type" value="Genomic_DNA"/>
</dbReference>